<dbReference type="InterPro" id="IPR050168">
    <property type="entry name" value="AAA_ATPase_domain"/>
</dbReference>
<evidence type="ECO:0000259" key="1">
    <source>
        <dbReference type="SMART" id="SM00382"/>
    </source>
</evidence>
<organism evidence="2 3">
    <name type="scientific">Mucilaginibacter rigui</name>
    <dbReference type="NCBI Taxonomy" id="534635"/>
    <lineage>
        <taxon>Bacteria</taxon>
        <taxon>Pseudomonadati</taxon>
        <taxon>Bacteroidota</taxon>
        <taxon>Sphingobacteriia</taxon>
        <taxon>Sphingobacteriales</taxon>
        <taxon>Sphingobacteriaceae</taxon>
        <taxon>Mucilaginibacter</taxon>
    </lineage>
</organism>
<dbReference type="Gene3D" id="3.40.50.300">
    <property type="entry name" value="P-loop containing nucleotide triphosphate hydrolases"/>
    <property type="match status" value="1"/>
</dbReference>
<dbReference type="RefSeq" id="WP_191175678.1">
    <property type="nucleotide sequence ID" value="NZ_JACWMW010000002.1"/>
</dbReference>
<dbReference type="InterPro" id="IPR001270">
    <property type="entry name" value="ClpA/B"/>
</dbReference>
<name>A0ABR7X5I0_9SPHI</name>
<dbReference type="Gene3D" id="1.10.8.60">
    <property type="match status" value="1"/>
</dbReference>
<dbReference type="EMBL" id="JACWMW010000002">
    <property type="protein sequence ID" value="MBD1385824.1"/>
    <property type="molecule type" value="Genomic_DNA"/>
</dbReference>
<dbReference type="Pfam" id="PF00004">
    <property type="entry name" value="AAA"/>
    <property type="match status" value="1"/>
</dbReference>
<dbReference type="InterPro" id="IPR003959">
    <property type="entry name" value="ATPase_AAA_core"/>
</dbReference>
<accession>A0ABR7X5I0</accession>
<dbReference type="InterPro" id="IPR003593">
    <property type="entry name" value="AAA+_ATPase"/>
</dbReference>
<evidence type="ECO:0000313" key="2">
    <source>
        <dbReference type="EMBL" id="MBD1385824.1"/>
    </source>
</evidence>
<keyword evidence="3" id="KW-1185">Reference proteome</keyword>
<comment type="caution">
    <text evidence="2">The sequence shown here is derived from an EMBL/GenBank/DDBJ whole genome shotgun (WGS) entry which is preliminary data.</text>
</comment>
<feature type="domain" description="AAA+ ATPase" evidence="1">
    <location>
        <begin position="121"/>
        <end position="253"/>
    </location>
</feature>
<keyword evidence="2" id="KW-0067">ATP-binding</keyword>
<dbReference type="PANTHER" id="PTHR23077">
    <property type="entry name" value="AAA-FAMILY ATPASE"/>
    <property type="match status" value="1"/>
</dbReference>
<keyword evidence="2" id="KW-0547">Nucleotide-binding</keyword>
<dbReference type="SUPFAM" id="SSF52540">
    <property type="entry name" value="P-loop containing nucleoside triphosphate hydrolases"/>
    <property type="match status" value="1"/>
</dbReference>
<reference evidence="2 3" key="1">
    <citation type="submission" date="2020-09" db="EMBL/GenBank/DDBJ databases">
        <title>Novel species of Mucilaginibacter isolated from a glacier on the Tibetan Plateau.</title>
        <authorList>
            <person name="Liu Q."/>
            <person name="Xin Y.-H."/>
        </authorList>
    </citation>
    <scope>NUCLEOTIDE SEQUENCE [LARGE SCALE GENOMIC DNA]</scope>
    <source>
        <strain evidence="2 3">CGMCC 1.13878</strain>
    </source>
</reference>
<dbReference type="GO" id="GO:0005524">
    <property type="term" value="F:ATP binding"/>
    <property type="evidence" value="ECO:0007669"/>
    <property type="project" value="UniProtKB-KW"/>
</dbReference>
<gene>
    <name evidence="2" type="ORF">IDJ75_11085</name>
</gene>
<dbReference type="SMART" id="SM00382">
    <property type="entry name" value="AAA"/>
    <property type="match status" value="1"/>
</dbReference>
<dbReference type="Proteomes" id="UP000618754">
    <property type="component" value="Unassembled WGS sequence"/>
</dbReference>
<dbReference type="CDD" id="cd19481">
    <property type="entry name" value="RecA-like_protease"/>
    <property type="match status" value="1"/>
</dbReference>
<dbReference type="InterPro" id="IPR027417">
    <property type="entry name" value="P-loop_NTPase"/>
</dbReference>
<protein>
    <submittedName>
        <fullName evidence="2">ATP-binding protein</fullName>
    </submittedName>
</protein>
<evidence type="ECO:0000313" key="3">
    <source>
        <dbReference type="Proteomes" id="UP000618754"/>
    </source>
</evidence>
<dbReference type="PANTHER" id="PTHR23077:SF198">
    <property type="entry name" value="ATP-DEPENDENT ZINC METALLOPROTEASE FTSH"/>
    <property type="match status" value="1"/>
</dbReference>
<proteinExistence type="predicted"/>
<dbReference type="PRINTS" id="PR00300">
    <property type="entry name" value="CLPPROTEASEA"/>
</dbReference>
<sequence length="326" mass="36902">MAAADQIKSLIRSFGESDDSRFYATAMQIAASEAKKGHTALADELKKLIDNAKLGKNKFHGVVRNMPVNAAQKELSDLLELVQPDVKLKQMVLAPSITKAIKRILQEQSKLELIKQHNLQPRKKLLFTGPPGCGKTMSAKALASELAIPLFIIRLDGLISRYMGESIAKLRLIFDAMKQFRAVYLFDEFDSIGTTRTNGNEVGEIKRVLNSFLLQIEKDDSNSLIIAATNLPEFLDSALFRRFDDIIVYTLPEAPEIRHLYESRLKELKLHQNFDLDLITRESTGLSYSDISRICEDLAKDVLVYGEEEVSQEIFIENIRQRKKPF</sequence>